<keyword evidence="6" id="KW-1185">Reference proteome</keyword>
<keyword evidence="4" id="KW-0119">Carbohydrate metabolism</keyword>
<dbReference type="GO" id="GO:0006281">
    <property type="term" value="P:DNA repair"/>
    <property type="evidence" value="ECO:0007669"/>
    <property type="project" value="TreeGrafter"/>
</dbReference>
<protein>
    <submittedName>
        <fullName evidence="5">Phosphoglycolate phosphatase</fullName>
    </submittedName>
</protein>
<organism evidence="5 6">
    <name type="scientific">Marinicella litoralis</name>
    <dbReference type="NCBI Taxonomy" id="644220"/>
    <lineage>
        <taxon>Bacteria</taxon>
        <taxon>Pseudomonadati</taxon>
        <taxon>Pseudomonadota</taxon>
        <taxon>Gammaproteobacteria</taxon>
        <taxon>Lysobacterales</taxon>
        <taxon>Marinicellaceae</taxon>
        <taxon>Marinicella</taxon>
    </lineage>
</organism>
<keyword evidence="2" id="KW-0378">Hydrolase</keyword>
<dbReference type="GO" id="GO:0008967">
    <property type="term" value="F:phosphoglycolate phosphatase activity"/>
    <property type="evidence" value="ECO:0007669"/>
    <property type="project" value="TreeGrafter"/>
</dbReference>
<dbReference type="SFLD" id="SFLDG01129">
    <property type="entry name" value="C1.5:_HAD__Beta-PGM__Phosphata"/>
    <property type="match status" value="1"/>
</dbReference>
<dbReference type="InterPro" id="IPR006439">
    <property type="entry name" value="HAD-SF_hydro_IA"/>
</dbReference>
<dbReference type="GO" id="GO:0046872">
    <property type="term" value="F:metal ion binding"/>
    <property type="evidence" value="ECO:0007669"/>
    <property type="project" value="UniProtKB-KW"/>
</dbReference>
<dbReference type="InterPro" id="IPR041492">
    <property type="entry name" value="HAD_2"/>
</dbReference>
<sequence>MAENIENKYHAVLFDLDGTLIDTAVDMIYALATLADNHSIKHSLNVAEYRQYISQGAVALVQSVFNNPPPKELKLLRSEYLEIYQRQLNTHSQLFEGVAALINHLDEHETPWGIVTNKPSWLAQPIVANTPELINAKILVCADEVGVAKPDPKPLIHAAQAMNIQVATTLYLGDAQSDIDAAHAAGMLSAIAMWGYLAPEDKPEEWLAHHRFSHPELMIKSMHWNGGTRQTH</sequence>
<dbReference type="SUPFAM" id="SSF56784">
    <property type="entry name" value="HAD-like"/>
    <property type="match status" value="1"/>
</dbReference>
<dbReference type="Gene3D" id="3.40.50.1000">
    <property type="entry name" value="HAD superfamily/HAD-like"/>
    <property type="match status" value="1"/>
</dbReference>
<dbReference type="Gene3D" id="1.10.150.240">
    <property type="entry name" value="Putative phosphatase, domain 2"/>
    <property type="match status" value="1"/>
</dbReference>
<dbReference type="AlphaFoldDB" id="A0A4R6XYR3"/>
<name>A0A4R6XYR3_9GAMM</name>
<accession>A0A4R6XYR3</accession>
<dbReference type="NCBIfam" id="TIGR01549">
    <property type="entry name" value="HAD-SF-IA-v1"/>
    <property type="match status" value="1"/>
</dbReference>
<dbReference type="Pfam" id="PF13419">
    <property type="entry name" value="HAD_2"/>
    <property type="match status" value="1"/>
</dbReference>
<evidence type="ECO:0000256" key="4">
    <source>
        <dbReference type="ARBA" id="ARBA00023277"/>
    </source>
</evidence>
<dbReference type="EMBL" id="SNZB01000001">
    <property type="protein sequence ID" value="TDR23670.1"/>
    <property type="molecule type" value="Genomic_DNA"/>
</dbReference>
<dbReference type="InterPro" id="IPR036412">
    <property type="entry name" value="HAD-like_sf"/>
</dbReference>
<dbReference type="Proteomes" id="UP000295724">
    <property type="component" value="Unassembled WGS sequence"/>
</dbReference>
<keyword evidence="3" id="KW-0460">Magnesium</keyword>
<dbReference type="SFLD" id="SFLDS00003">
    <property type="entry name" value="Haloacid_Dehalogenase"/>
    <property type="match status" value="1"/>
</dbReference>
<dbReference type="PANTHER" id="PTHR43434">
    <property type="entry name" value="PHOSPHOGLYCOLATE PHOSPHATASE"/>
    <property type="match status" value="1"/>
</dbReference>
<proteinExistence type="predicted"/>
<dbReference type="PANTHER" id="PTHR43434:SF23">
    <property type="entry name" value="PHOSPHOGLYCOLATE PHOSPHATASE"/>
    <property type="match status" value="1"/>
</dbReference>
<dbReference type="InterPro" id="IPR023198">
    <property type="entry name" value="PGP-like_dom2"/>
</dbReference>
<evidence type="ECO:0000256" key="1">
    <source>
        <dbReference type="ARBA" id="ARBA00022723"/>
    </source>
</evidence>
<dbReference type="InterPro" id="IPR023214">
    <property type="entry name" value="HAD_sf"/>
</dbReference>
<dbReference type="InterPro" id="IPR050155">
    <property type="entry name" value="HAD-like_hydrolase_sf"/>
</dbReference>
<dbReference type="GO" id="GO:0005829">
    <property type="term" value="C:cytosol"/>
    <property type="evidence" value="ECO:0007669"/>
    <property type="project" value="TreeGrafter"/>
</dbReference>
<evidence type="ECO:0000313" key="6">
    <source>
        <dbReference type="Proteomes" id="UP000295724"/>
    </source>
</evidence>
<dbReference type="NCBIfam" id="TIGR01509">
    <property type="entry name" value="HAD-SF-IA-v3"/>
    <property type="match status" value="1"/>
</dbReference>
<reference evidence="5 6" key="1">
    <citation type="submission" date="2019-03" db="EMBL/GenBank/DDBJ databases">
        <title>Genomic Encyclopedia of Type Strains, Phase IV (KMG-IV): sequencing the most valuable type-strain genomes for metagenomic binning, comparative biology and taxonomic classification.</title>
        <authorList>
            <person name="Goeker M."/>
        </authorList>
    </citation>
    <scope>NUCLEOTIDE SEQUENCE [LARGE SCALE GENOMIC DNA]</scope>
    <source>
        <strain evidence="5 6">DSM 25488</strain>
    </source>
</reference>
<evidence type="ECO:0000313" key="5">
    <source>
        <dbReference type="EMBL" id="TDR23670.1"/>
    </source>
</evidence>
<evidence type="ECO:0000256" key="2">
    <source>
        <dbReference type="ARBA" id="ARBA00022801"/>
    </source>
</evidence>
<dbReference type="RefSeq" id="WP_099017707.1">
    <property type="nucleotide sequence ID" value="NZ_NIHB01000001.1"/>
</dbReference>
<keyword evidence="1" id="KW-0479">Metal-binding</keyword>
<comment type="caution">
    <text evidence="5">The sequence shown here is derived from an EMBL/GenBank/DDBJ whole genome shotgun (WGS) entry which is preliminary data.</text>
</comment>
<evidence type="ECO:0000256" key="3">
    <source>
        <dbReference type="ARBA" id="ARBA00022842"/>
    </source>
</evidence>
<dbReference type="OrthoDB" id="9776368at2"/>
<gene>
    <name evidence="5" type="ORF">C8D91_0534</name>
</gene>